<evidence type="ECO:0000313" key="2">
    <source>
        <dbReference type="Proteomes" id="UP001404845"/>
    </source>
</evidence>
<dbReference type="EMBL" id="JAQYXL010000001">
    <property type="protein sequence ID" value="MEN3227284.1"/>
    <property type="molecule type" value="Genomic_DNA"/>
</dbReference>
<evidence type="ECO:0000313" key="1">
    <source>
        <dbReference type="EMBL" id="MEN3227284.1"/>
    </source>
</evidence>
<name>A0ABU9Z7G9_9HYPH</name>
<organism evidence="1 2">
    <name type="scientific">Methylorubrum rhodesianum</name>
    <dbReference type="NCBI Taxonomy" id="29427"/>
    <lineage>
        <taxon>Bacteria</taxon>
        <taxon>Pseudomonadati</taxon>
        <taxon>Pseudomonadota</taxon>
        <taxon>Alphaproteobacteria</taxon>
        <taxon>Hyphomicrobiales</taxon>
        <taxon>Methylobacteriaceae</taxon>
        <taxon>Methylorubrum</taxon>
    </lineage>
</organism>
<dbReference type="Proteomes" id="UP001404845">
    <property type="component" value="Unassembled WGS sequence"/>
</dbReference>
<keyword evidence="2" id="KW-1185">Reference proteome</keyword>
<sequence>MFEYRQRWAVTSVLPPSSELDGRAPSGDLANRLAEVLYRGDETSLDRLLLERAAVLGRALDEHVEQSAEAQARREAAFLRRMRG</sequence>
<comment type="caution">
    <text evidence="1">The sequence shown here is derived from an EMBL/GenBank/DDBJ whole genome shotgun (WGS) entry which is preliminary data.</text>
</comment>
<accession>A0ABU9Z7G9</accession>
<reference evidence="1 2" key="1">
    <citation type="journal article" date="2023" name="PLoS ONE">
        <title>Complete genome assembly of Hawai'i environmental nontuberculous mycobacteria reveals unexpected co-isolation with methylobacteria.</title>
        <authorList>
            <person name="Hendrix J."/>
            <person name="Epperson L.E."/>
            <person name="Tong E.I."/>
            <person name="Chan Y.L."/>
            <person name="Hasan N.A."/>
            <person name="Dawrs S.N."/>
            <person name="Norton G.J."/>
            <person name="Virdi R."/>
            <person name="Crooks J.L."/>
            <person name="Chan E.D."/>
            <person name="Honda J.R."/>
            <person name="Strong M."/>
        </authorList>
    </citation>
    <scope>NUCLEOTIDE SEQUENCE [LARGE SCALE GENOMIC DNA]</scope>
    <source>
        <strain evidence="1 2">NJH_HI01</strain>
    </source>
</reference>
<gene>
    <name evidence="1" type="ORF">PUR21_06430</name>
</gene>
<proteinExistence type="predicted"/>
<dbReference type="RefSeq" id="WP_133091814.1">
    <property type="nucleotide sequence ID" value="NZ_JACWCW010000022.1"/>
</dbReference>
<protein>
    <submittedName>
        <fullName evidence="1">Uncharacterized protein</fullName>
    </submittedName>
</protein>